<comment type="caution">
    <text evidence="1">The sequence shown here is derived from an EMBL/GenBank/DDBJ whole genome shotgun (WGS) entry which is preliminary data.</text>
</comment>
<evidence type="ECO:0000313" key="1">
    <source>
        <dbReference type="EMBL" id="STW79010.1"/>
    </source>
</evidence>
<protein>
    <submittedName>
        <fullName evidence="1">Uncharacterized protein</fullName>
    </submittedName>
</protein>
<dbReference type="EMBL" id="UGMS01000003">
    <property type="protein sequence ID" value="STW79010.1"/>
    <property type="molecule type" value="Genomic_DNA"/>
</dbReference>
<sequence length="104" mass="12083">MKWAKNGAGGHDFIQAVYLKSPMQRLEQGDVVTVTQFPRRFHQICYNEQNLAQRLLERRDINTSRYEAMQPCRGFFKHLTSGGFSVKFSKHTCTGASQARRRIF</sequence>
<organism evidence="1 2">
    <name type="scientific">Klebsiella michiganensis</name>
    <dbReference type="NCBI Taxonomy" id="1134687"/>
    <lineage>
        <taxon>Bacteria</taxon>
        <taxon>Pseudomonadati</taxon>
        <taxon>Pseudomonadota</taxon>
        <taxon>Gammaproteobacteria</taxon>
        <taxon>Enterobacterales</taxon>
        <taxon>Enterobacteriaceae</taxon>
        <taxon>Klebsiella/Raoultella group</taxon>
        <taxon>Klebsiella</taxon>
    </lineage>
</organism>
<name>A0A7H4PKT7_9ENTR</name>
<reference evidence="1 2" key="1">
    <citation type="submission" date="2018-06" db="EMBL/GenBank/DDBJ databases">
        <authorList>
            <consortium name="Pathogen Informatics"/>
            <person name="Doyle S."/>
        </authorList>
    </citation>
    <scope>NUCLEOTIDE SEQUENCE [LARGE SCALE GENOMIC DNA]</scope>
    <source>
        <strain evidence="1 2">NCTC11685</strain>
    </source>
</reference>
<proteinExistence type="predicted"/>
<evidence type="ECO:0000313" key="2">
    <source>
        <dbReference type="Proteomes" id="UP000254863"/>
    </source>
</evidence>
<dbReference type="Proteomes" id="UP000254863">
    <property type="component" value="Unassembled WGS sequence"/>
</dbReference>
<accession>A0A7H4PKT7</accession>
<gene>
    <name evidence="1" type="ORF">NCTC11685_06329</name>
</gene>
<dbReference type="AlphaFoldDB" id="A0A7H4PKT7"/>